<organism evidence="1 2">
    <name type="scientific">Aegilops tauschii subsp. strangulata</name>
    <name type="common">Goatgrass</name>
    <dbReference type="NCBI Taxonomy" id="200361"/>
    <lineage>
        <taxon>Eukaryota</taxon>
        <taxon>Viridiplantae</taxon>
        <taxon>Streptophyta</taxon>
        <taxon>Embryophyta</taxon>
        <taxon>Tracheophyta</taxon>
        <taxon>Spermatophyta</taxon>
        <taxon>Magnoliopsida</taxon>
        <taxon>Liliopsida</taxon>
        <taxon>Poales</taxon>
        <taxon>Poaceae</taxon>
        <taxon>BOP clade</taxon>
        <taxon>Pooideae</taxon>
        <taxon>Triticodae</taxon>
        <taxon>Triticeae</taxon>
        <taxon>Triticinae</taxon>
        <taxon>Aegilops</taxon>
    </lineage>
</organism>
<keyword evidence="2" id="KW-1185">Reference proteome</keyword>
<reference evidence="2" key="2">
    <citation type="journal article" date="2017" name="Nat. Plants">
        <title>The Aegilops tauschii genome reveals multiple impacts of transposons.</title>
        <authorList>
            <person name="Zhao G."/>
            <person name="Zou C."/>
            <person name="Li K."/>
            <person name="Wang K."/>
            <person name="Li T."/>
            <person name="Gao L."/>
            <person name="Zhang X."/>
            <person name="Wang H."/>
            <person name="Yang Z."/>
            <person name="Liu X."/>
            <person name="Jiang W."/>
            <person name="Mao L."/>
            <person name="Kong X."/>
            <person name="Jiao Y."/>
            <person name="Jia J."/>
        </authorList>
    </citation>
    <scope>NUCLEOTIDE SEQUENCE [LARGE SCALE GENOMIC DNA]</scope>
    <source>
        <strain evidence="2">cv. AL8/78</strain>
    </source>
</reference>
<proteinExistence type="predicted"/>
<evidence type="ECO:0000313" key="1">
    <source>
        <dbReference type="EnsemblPlants" id="AET5Gv20111600.1"/>
    </source>
</evidence>
<dbReference type="EnsemblPlants" id="AET5Gv20111600.1">
    <property type="protein sequence ID" value="AET5Gv20111600.1"/>
    <property type="gene ID" value="AET5Gv20111600"/>
</dbReference>
<dbReference type="PANTHER" id="PTHR33985">
    <property type="entry name" value="OS02G0491300 PROTEIN-RELATED"/>
    <property type="match status" value="1"/>
</dbReference>
<dbReference type="Proteomes" id="UP000015105">
    <property type="component" value="Chromosome 5D"/>
</dbReference>
<dbReference type="Gramene" id="AET5Gv20111600.1">
    <property type="protein sequence ID" value="AET5Gv20111600.1"/>
    <property type="gene ID" value="AET5Gv20111600"/>
</dbReference>
<accession>A0A453JLN6</accession>
<reference evidence="2" key="1">
    <citation type="journal article" date="2014" name="Science">
        <title>Ancient hybridizations among the ancestral genomes of bread wheat.</title>
        <authorList>
            <consortium name="International Wheat Genome Sequencing Consortium,"/>
            <person name="Marcussen T."/>
            <person name="Sandve S.R."/>
            <person name="Heier L."/>
            <person name="Spannagl M."/>
            <person name="Pfeifer M."/>
            <person name="Jakobsen K.S."/>
            <person name="Wulff B.B."/>
            <person name="Steuernagel B."/>
            <person name="Mayer K.F."/>
            <person name="Olsen O.A."/>
        </authorList>
    </citation>
    <scope>NUCLEOTIDE SEQUENCE [LARGE SCALE GENOMIC DNA]</scope>
    <source>
        <strain evidence="2">cv. AL8/78</strain>
    </source>
</reference>
<name>A0A453JLN6_AEGTS</name>
<dbReference type="PANTHER" id="PTHR33985:SF2">
    <property type="entry name" value="EXPRESSED PROTEIN"/>
    <property type="match status" value="1"/>
</dbReference>
<evidence type="ECO:0000313" key="2">
    <source>
        <dbReference type="Proteomes" id="UP000015105"/>
    </source>
</evidence>
<dbReference type="InterPro" id="IPR052806">
    <property type="entry name" value="Fasciclin-like_AGP"/>
</dbReference>
<reference evidence="1" key="3">
    <citation type="journal article" date="2017" name="Nature">
        <title>Genome sequence of the progenitor of the wheat D genome Aegilops tauschii.</title>
        <authorList>
            <person name="Luo M.C."/>
            <person name="Gu Y.Q."/>
            <person name="Puiu D."/>
            <person name="Wang H."/>
            <person name="Twardziok S.O."/>
            <person name="Deal K.R."/>
            <person name="Huo N."/>
            <person name="Zhu T."/>
            <person name="Wang L."/>
            <person name="Wang Y."/>
            <person name="McGuire P.E."/>
            <person name="Liu S."/>
            <person name="Long H."/>
            <person name="Ramasamy R.K."/>
            <person name="Rodriguez J.C."/>
            <person name="Van S.L."/>
            <person name="Yuan L."/>
            <person name="Wang Z."/>
            <person name="Xia Z."/>
            <person name="Xiao L."/>
            <person name="Anderson O.D."/>
            <person name="Ouyang S."/>
            <person name="Liang Y."/>
            <person name="Zimin A.V."/>
            <person name="Pertea G."/>
            <person name="Qi P."/>
            <person name="Bennetzen J.L."/>
            <person name="Dai X."/>
            <person name="Dawson M.W."/>
            <person name="Muller H.G."/>
            <person name="Kugler K."/>
            <person name="Rivarola-Duarte L."/>
            <person name="Spannagl M."/>
            <person name="Mayer K.F.X."/>
            <person name="Lu F.H."/>
            <person name="Bevan M.W."/>
            <person name="Leroy P."/>
            <person name="Li P."/>
            <person name="You F.M."/>
            <person name="Sun Q."/>
            <person name="Liu Z."/>
            <person name="Lyons E."/>
            <person name="Wicker T."/>
            <person name="Salzberg S.L."/>
            <person name="Devos K.M."/>
            <person name="Dvorak J."/>
        </authorList>
    </citation>
    <scope>NUCLEOTIDE SEQUENCE [LARGE SCALE GENOMIC DNA]</scope>
    <source>
        <strain evidence="1">cv. AL8/78</strain>
    </source>
</reference>
<dbReference type="AlphaFoldDB" id="A0A453JLN6"/>
<protein>
    <submittedName>
        <fullName evidence="1">Uncharacterized protein</fullName>
    </submittedName>
</protein>
<sequence length="160" mass="17142">TAASPPPPPAASDAEQGLQQLSRVLTSLGYNEMASEAPLLARWPGAGAITVFAAPDSFLQAACPMCSRRHLLERTSPWATTPTPRSELAAAATMKIPCASVGFCIKVVTERGPFGIHYARMYADGVEVSHPELYNDGRYVVHGLHGFLRPLTHSCFDGPH</sequence>
<reference evidence="1" key="4">
    <citation type="submission" date="2019-03" db="UniProtKB">
        <authorList>
            <consortium name="EnsemblPlants"/>
        </authorList>
    </citation>
    <scope>IDENTIFICATION</scope>
</reference>
<reference evidence="1" key="5">
    <citation type="journal article" date="2021" name="G3 (Bethesda)">
        <title>Aegilops tauschii genome assembly Aet v5.0 features greater sequence contiguity and improved annotation.</title>
        <authorList>
            <person name="Wang L."/>
            <person name="Zhu T."/>
            <person name="Rodriguez J.C."/>
            <person name="Deal K.R."/>
            <person name="Dubcovsky J."/>
            <person name="McGuire P.E."/>
            <person name="Lux T."/>
            <person name="Spannagl M."/>
            <person name="Mayer K.F.X."/>
            <person name="Baldrich P."/>
            <person name="Meyers B.C."/>
            <person name="Huo N."/>
            <person name="Gu Y.Q."/>
            <person name="Zhou H."/>
            <person name="Devos K.M."/>
            <person name="Bennetzen J.L."/>
            <person name="Unver T."/>
            <person name="Budak H."/>
            <person name="Gulick P.J."/>
            <person name="Galiba G."/>
            <person name="Kalapos B."/>
            <person name="Nelson D.R."/>
            <person name="Li P."/>
            <person name="You F.M."/>
            <person name="Luo M.C."/>
            <person name="Dvorak J."/>
        </authorList>
    </citation>
    <scope>NUCLEOTIDE SEQUENCE [LARGE SCALE GENOMIC DNA]</scope>
    <source>
        <strain evidence="1">cv. AL8/78</strain>
    </source>
</reference>